<dbReference type="GO" id="GO:0006310">
    <property type="term" value="P:DNA recombination"/>
    <property type="evidence" value="ECO:0007669"/>
    <property type="project" value="UniProtKB-KW"/>
</dbReference>
<dbReference type="SUPFAM" id="SSF50249">
    <property type="entry name" value="Nucleic acid-binding proteins"/>
    <property type="match status" value="1"/>
</dbReference>
<proteinExistence type="predicted"/>
<evidence type="ECO:0000313" key="6">
    <source>
        <dbReference type="Proteomes" id="UP000823637"/>
    </source>
</evidence>
<dbReference type="GO" id="GO:0006302">
    <property type="term" value="P:double-strand break repair"/>
    <property type="evidence" value="ECO:0007669"/>
    <property type="project" value="TreeGrafter"/>
</dbReference>
<dbReference type="Proteomes" id="UP000823637">
    <property type="component" value="Unassembled WGS sequence"/>
</dbReference>
<dbReference type="InterPro" id="IPR022572">
    <property type="entry name" value="DNA_rep/recomb_RecO_N"/>
</dbReference>
<keyword evidence="3" id="KW-0234">DNA repair</keyword>
<gene>
    <name evidence="5" type="primary">recO</name>
    <name evidence="5" type="ORF">IAC32_07230</name>
</gene>
<sequence length="221" mass="25327">MIASTKGIVLRNTKYSDNKNILTLLTEDFGKMPYIVYAPHSKRAVLRSSALQVLSVLDLQVEHREGRNLQKIKDARVYKANKAILDNPPKAAFSFFMAEVVDKSIYAPEKDKEVFDFLYSSIENLEASDKVGAYLPMDFMMDLSRHLGFYPYDGGDNEFLRAFAGDSRLDGFVKYLQGERDFDRNGRRDILHLAVDYFRLNLPLLRGLSTVEVLESFFSEQ</sequence>
<organism evidence="5 6">
    <name type="scientific">Candidatus Enterocola intestinipullorum</name>
    <dbReference type="NCBI Taxonomy" id="2840783"/>
    <lineage>
        <taxon>Bacteria</taxon>
        <taxon>Pseudomonadati</taxon>
        <taxon>Bacteroidota</taxon>
        <taxon>Bacteroidia</taxon>
        <taxon>Bacteroidales</taxon>
        <taxon>Candidatus Enterocola</taxon>
    </lineage>
</organism>
<evidence type="ECO:0000313" key="5">
    <source>
        <dbReference type="EMBL" id="MBO8447517.1"/>
    </source>
</evidence>
<dbReference type="PANTHER" id="PTHR33991">
    <property type="entry name" value="DNA REPAIR PROTEIN RECO"/>
    <property type="match status" value="1"/>
</dbReference>
<name>A0A9D9EHS6_9BACT</name>
<dbReference type="InterPro" id="IPR003717">
    <property type="entry name" value="RecO"/>
</dbReference>
<dbReference type="PANTHER" id="PTHR33991:SF1">
    <property type="entry name" value="DNA REPAIR PROTEIN RECO"/>
    <property type="match status" value="1"/>
</dbReference>
<feature type="domain" description="DNA replication/recombination mediator RecO N-terminal" evidence="4">
    <location>
        <begin position="1"/>
        <end position="78"/>
    </location>
</feature>
<accession>A0A9D9EHS6</accession>
<dbReference type="AlphaFoldDB" id="A0A9D9EHS6"/>
<dbReference type="Pfam" id="PF02565">
    <property type="entry name" value="RecO_C"/>
    <property type="match status" value="1"/>
</dbReference>
<reference evidence="5" key="2">
    <citation type="journal article" date="2021" name="PeerJ">
        <title>Extensive microbial diversity within the chicken gut microbiome revealed by metagenomics and culture.</title>
        <authorList>
            <person name="Gilroy R."/>
            <person name="Ravi A."/>
            <person name="Getino M."/>
            <person name="Pursley I."/>
            <person name="Horton D.L."/>
            <person name="Alikhan N.F."/>
            <person name="Baker D."/>
            <person name="Gharbi K."/>
            <person name="Hall N."/>
            <person name="Watson M."/>
            <person name="Adriaenssens E.M."/>
            <person name="Foster-Nyarko E."/>
            <person name="Jarju S."/>
            <person name="Secka A."/>
            <person name="Antonio M."/>
            <person name="Oren A."/>
            <person name="Chaudhuri R.R."/>
            <person name="La Ragione R."/>
            <person name="Hildebrand F."/>
            <person name="Pallen M.J."/>
        </authorList>
    </citation>
    <scope>NUCLEOTIDE SEQUENCE</scope>
    <source>
        <strain evidence="5">D3-1215</strain>
    </source>
</reference>
<dbReference type="EMBL" id="JADIMR010000106">
    <property type="protein sequence ID" value="MBO8447517.1"/>
    <property type="molecule type" value="Genomic_DNA"/>
</dbReference>
<evidence type="ECO:0000256" key="1">
    <source>
        <dbReference type="ARBA" id="ARBA00022763"/>
    </source>
</evidence>
<evidence type="ECO:0000259" key="4">
    <source>
        <dbReference type="Pfam" id="PF11967"/>
    </source>
</evidence>
<keyword evidence="2" id="KW-0233">DNA recombination</keyword>
<dbReference type="Gene3D" id="2.40.50.140">
    <property type="entry name" value="Nucleic acid-binding proteins"/>
    <property type="match status" value="1"/>
</dbReference>
<dbReference type="Pfam" id="PF11967">
    <property type="entry name" value="RecO_N"/>
    <property type="match status" value="1"/>
</dbReference>
<dbReference type="GO" id="GO:0043590">
    <property type="term" value="C:bacterial nucleoid"/>
    <property type="evidence" value="ECO:0007669"/>
    <property type="project" value="TreeGrafter"/>
</dbReference>
<evidence type="ECO:0000256" key="2">
    <source>
        <dbReference type="ARBA" id="ARBA00023172"/>
    </source>
</evidence>
<reference evidence="5" key="1">
    <citation type="submission" date="2020-10" db="EMBL/GenBank/DDBJ databases">
        <authorList>
            <person name="Gilroy R."/>
        </authorList>
    </citation>
    <scope>NUCLEOTIDE SEQUENCE</scope>
    <source>
        <strain evidence="5">D3-1215</strain>
    </source>
</reference>
<keyword evidence="1" id="KW-0227">DNA damage</keyword>
<dbReference type="InterPro" id="IPR012340">
    <property type="entry name" value="NA-bd_OB-fold"/>
</dbReference>
<dbReference type="NCBIfam" id="TIGR00613">
    <property type="entry name" value="reco"/>
    <property type="match status" value="1"/>
</dbReference>
<evidence type="ECO:0000256" key="3">
    <source>
        <dbReference type="ARBA" id="ARBA00023204"/>
    </source>
</evidence>
<protein>
    <submittedName>
        <fullName evidence="5">DNA repair protein RecO</fullName>
    </submittedName>
</protein>
<comment type="caution">
    <text evidence="5">The sequence shown here is derived from an EMBL/GenBank/DDBJ whole genome shotgun (WGS) entry which is preliminary data.</text>
</comment>